<evidence type="ECO:0000313" key="1">
    <source>
        <dbReference type="EMBL" id="SHJ37788.1"/>
    </source>
</evidence>
<organism evidence="1 2">
    <name type="scientific">Desulfofundulus thermosubterraneus DSM 16057</name>
    <dbReference type="NCBI Taxonomy" id="1121432"/>
    <lineage>
        <taxon>Bacteria</taxon>
        <taxon>Bacillati</taxon>
        <taxon>Bacillota</taxon>
        <taxon>Clostridia</taxon>
        <taxon>Eubacteriales</taxon>
        <taxon>Peptococcaceae</taxon>
        <taxon>Desulfofundulus</taxon>
    </lineage>
</organism>
<gene>
    <name evidence="1" type="ORF">SAMN02745219_02414</name>
</gene>
<accession>A0A1M6ITN6</accession>
<reference evidence="2" key="1">
    <citation type="submission" date="2016-11" db="EMBL/GenBank/DDBJ databases">
        <authorList>
            <person name="Varghese N."/>
            <person name="Submissions S."/>
        </authorList>
    </citation>
    <scope>NUCLEOTIDE SEQUENCE [LARGE SCALE GENOMIC DNA]</scope>
    <source>
        <strain evidence="2">DSM 16057</strain>
    </source>
</reference>
<protein>
    <submittedName>
        <fullName evidence="1">Uncharacterized protein</fullName>
    </submittedName>
</protein>
<sequence>MVWKIAQKGRPADSPYKPLYSLLKPEKGETRPALVYVPTSMATIAALTGKPLAEFMPSFPQPQPLTLKGEGQQLMARTPKEAGKLLAEVFGIDMTGMQFQGASDLQSFPDRGIKQKSYTWSTIPPKVTEGKPGYDYRQMRFVHLTTITGTGQVISYNYQDVRARPKGYCFQRSRSGHGGEVSAKNTYKQVFTGKTMTRANN</sequence>
<dbReference type="EMBL" id="FQZM01000031">
    <property type="protein sequence ID" value="SHJ37788.1"/>
    <property type="molecule type" value="Genomic_DNA"/>
</dbReference>
<keyword evidence="2" id="KW-1185">Reference proteome</keyword>
<dbReference type="Proteomes" id="UP000184529">
    <property type="component" value="Unassembled WGS sequence"/>
</dbReference>
<dbReference type="AlphaFoldDB" id="A0A1M6ITN6"/>
<evidence type="ECO:0000313" key="2">
    <source>
        <dbReference type="Proteomes" id="UP000184529"/>
    </source>
</evidence>
<name>A0A1M6ITN6_9FIRM</name>
<proteinExistence type="predicted"/>
<dbReference type="STRING" id="1121432.SAMN02745219_02414"/>